<evidence type="ECO:0000313" key="3">
    <source>
        <dbReference type="Proteomes" id="UP000715441"/>
    </source>
</evidence>
<sequence>MTAKKAHQRTVARKDQRSSDTLTRTGASIATHRELGELLAQLQRAAKIDA</sequence>
<dbReference type="EMBL" id="JAAXLS010000016">
    <property type="protein sequence ID" value="NKQ55603.1"/>
    <property type="molecule type" value="Genomic_DNA"/>
</dbReference>
<accession>A0ABX1J767</accession>
<evidence type="ECO:0000313" key="2">
    <source>
        <dbReference type="EMBL" id="NKQ55603.1"/>
    </source>
</evidence>
<feature type="compositionally biased region" description="Polar residues" evidence="1">
    <location>
        <begin position="19"/>
        <end position="28"/>
    </location>
</feature>
<reference evidence="2 3" key="1">
    <citation type="submission" date="2020-04" db="EMBL/GenBank/DDBJ databases">
        <title>Novel species.</title>
        <authorList>
            <person name="Teo W.F.A."/>
            <person name="Lipun K."/>
            <person name="Srisuk N."/>
            <person name="Duangmal K."/>
        </authorList>
    </citation>
    <scope>NUCLEOTIDE SEQUENCE [LARGE SCALE GENOMIC DNA]</scope>
    <source>
        <strain evidence="2 3">K13G38</strain>
    </source>
</reference>
<name>A0ABX1J767_9PSEU</name>
<feature type="compositionally biased region" description="Basic residues" evidence="1">
    <location>
        <begin position="1"/>
        <end position="11"/>
    </location>
</feature>
<evidence type="ECO:0000256" key="1">
    <source>
        <dbReference type="SAM" id="MobiDB-lite"/>
    </source>
</evidence>
<dbReference type="RefSeq" id="WP_168518645.1">
    <property type="nucleotide sequence ID" value="NZ_JAAXLS010000016.1"/>
</dbReference>
<organism evidence="2 3">
    <name type="scientific">Amycolatopsis acididurans</name>
    <dbReference type="NCBI Taxonomy" id="2724524"/>
    <lineage>
        <taxon>Bacteria</taxon>
        <taxon>Bacillati</taxon>
        <taxon>Actinomycetota</taxon>
        <taxon>Actinomycetes</taxon>
        <taxon>Pseudonocardiales</taxon>
        <taxon>Pseudonocardiaceae</taxon>
        <taxon>Amycolatopsis</taxon>
    </lineage>
</organism>
<comment type="caution">
    <text evidence="2">The sequence shown here is derived from an EMBL/GenBank/DDBJ whole genome shotgun (WGS) entry which is preliminary data.</text>
</comment>
<proteinExistence type="predicted"/>
<feature type="region of interest" description="Disordered" evidence="1">
    <location>
        <begin position="1"/>
        <end position="28"/>
    </location>
</feature>
<gene>
    <name evidence="2" type="ORF">HFP15_22220</name>
</gene>
<dbReference type="Proteomes" id="UP000715441">
    <property type="component" value="Unassembled WGS sequence"/>
</dbReference>
<keyword evidence="3" id="KW-1185">Reference proteome</keyword>
<protein>
    <submittedName>
        <fullName evidence="2">Uncharacterized protein</fullName>
    </submittedName>
</protein>